<dbReference type="CDD" id="cd04647">
    <property type="entry name" value="LbH_MAT_like"/>
    <property type="match status" value="1"/>
</dbReference>
<keyword evidence="1" id="KW-0808">Transferase</keyword>
<dbReference type="InterPro" id="IPR011004">
    <property type="entry name" value="Trimer_LpxA-like_sf"/>
</dbReference>
<reference evidence="1 2" key="1">
    <citation type="submission" date="2018-03" db="EMBL/GenBank/DDBJ databases">
        <authorList>
            <person name="Keele B.F."/>
        </authorList>
    </citation>
    <scope>NUCLEOTIDE SEQUENCE [LARGE SCALE GENOMIC DNA]</scope>
    <source>
        <strain evidence="1 2">D20</strain>
    </source>
</reference>
<dbReference type="PANTHER" id="PTHR23416">
    <property type="entry name" value="SIALIC ACID SYNTHASE-RELATED"/>
    <property type="match status" value="1"/>
</dbReference>
<dbReference type="SUPFAM" id="SSF51161">
    <property type="entry name" value="Trimeric LpxA-like enzymes"/>
    <property type="match status" value="1"/>
</dbReference>
<dbReference type="RefSeq" id="WP_107492588.1">
    <property type="nucleotide sequence ID" value="NZ_PZKC01000003.1"/>
</dbReference>
<dbReference type="InterPro" id="IPR051159">
    <property type="entry name" value="Hexapeptide_acetyltransf"/>
</dbReference>
<accession>A0A2T4IHZ1</accession>
<comment type="caution">
    <text evidence="1">The sequence shown here is derived from an EMBL/GenBank/DDBJ whole genome shotgun (WGS) entry which is preliminary data.</text>
</comment>
<name>A0A2T4IHZ1_9RHOO</name>
<dbReference type="Gene3D" id="2.160.10.10">
    <property type="entry name" value="Hexapeptide repeat proteins"/>
    <property type="match status" value="1"/>
</dbReference>
<dbReference type="GO" id="GO:0016740">
    <property type="term" value="F:transferase activity"/>
    <property type="evidence" value="ECO:0007669"/>
    <property type="project" value="UniProtKB-KW"/>
</dbReference>
<gene>
    <name evidence="1" type="ORF">C8261_05130</name>
</gene>
<evidence type="ECO:0000313" key="1">
    <source>
        <dbReference type="EMBL" id="PTD97388.1"/>
    </source>
</evidence>
<reference evidence="1 2" key="2">
    <citation type="submission" date="2018-04" db="EMBL/GenBank/DDBJ databases">
        <title>Thauera lacus sp. nov., isolated from an saline lake in Inner Mongolia, China.</title>
        <authorList>
            <person name="Liang Q.-Y."/>
        </authorList>
    </citation>
    <scope>NUCLEOTIDE SEQUENCE [LARGE SCALE GENOMIC DNA]</scope>
    <source>
        <strain evidence="1 2">D20</strain>
    </source>
</reference>
<keyword evidence="2" id="KW-1185">Reference proteome</keyword>
<protein>
    <submittedName>
        <fullName evidence="1">Galactoside O-acetyltransferase</fullName>
    </submittedName>
</protein>
<sequence length="197" mass="21231">MSWLNASEIQAMGFGSLGNDVYISRHARLYNCPNIHIGDHVRIDDFCVLSAGVDGIQIGNYVHIAVFCSLIGQASIRLDDFSGLSSRVSIYSSNDDYSGSTLTNPTVPDAYKNVRHAPVHIGRHVIIGSGSVVLPGVTLSEGAAIATLALVKEDCLPFRIYAGTPARCIGERARDLLKCEERLKLDSQAKSATGIKR</sequence>
<evidence type="ECO:0000313" key="2">
    <source>
        <dbReference type="Proteomes" id="UP000241193"/>
    </source>
</evidence>
<dbReference type="Proteomes" id="UP000241193">
    <property type="component" value="Unassembled WGS sequence"/>
</dbReference>
<dbReference type="EMBL" id="PZKC01000003">
    <property type="protein sequence ID" value="PTD97388.1"/>
    <property type="molecule type" value="Genomic_DNA"/>
</dbReference>
<organism evidence="1 2">
    <name type="scientific">Pseudothauera lacus</name>
    <dbReference type="NCBI Taxonomy" id="2136175"/>
    <lineage>
        <taxon>Bacteria</taxon>
        <taxon>Pseudomonadati</taxon>
        <taxon>Pseudomonadota</taxon>
        <taxon>Betaproteobacteria</taxon>
        <taxon>Rhodocyclales</taxon>
        <taxon>Zoogloeaceae</taxon>
        <taxon>Pseudothauera</taxon>
    </lineage>
</organism>
<dbReference type="AlphaFoldDB" id="A0A2T4IHZ1"/>
<dbReference type="OrthoDB" id="272049at2"/>
<proteinExistence type="predicted"/>